<dbReference type="PANTHER" id="PTHR42784:SF1">
    <property type="entry name" value="PYRANOSE 2-OXIDASE"/>
    <property type="match status" value="1"/>
</dbReference>
<dbReference type="Proteomes" id="UP001152872">
    <property type="component" value="Unassembled WGS sequence"/>
</dbReference>
<evidence type="ECO:0000256" key="3">
    <source>
        <dbReference type="ARBA" id="ARBA00022630"/>
    </source>
</evidence>
<comment type="similarity">
    <text evidence="2">Belongs to the GMC oxidoreductase family.</text>
</comment>
<evidence type="ECO:0000256" key="5">
    <source>
        <dbReference type="ARBA" id="ARBA00023002"/>
    </source>
</evidence>
<dbReference type="RefSeq" id="WP_009626176.1">
    <property type="nucleotide sequence ID" value="NZ_VBTY01000033.1"/>
</dbReference>
<protein>
    <submittedName>
        <fullName evidence="7">GMC family oxidoreductase</fullName>
    </submittedName>
</protein>
<evidence type="ECO:0000256" key="4">
    <source>
        <dbReference type="ARBA" id="ARBA00022827"/>
    </source>
</evidence>
<evidence type="ECO:0000313" key="7">
    <source>
        <dbReference type="EMBL" id="MDG3494114.1"/>
    </source>
</evidence>
<proteinExistence type="inferred from homology"/>
<evidence type="ECO:0000256" key="1">
    <source>
        <dbReference type="ARBA" id="ARBA00001974"/>
    </source>
</evidence>
<evidence type="ECO:0000256" key="2">
    <source>
        <dbReference type="ARBA" id="ARBA00010790"/>
    </source>
</evidence>
<dbReference type="Gene3D" id="3.50.50.60">
    <property type="entry name" value="FAD/NAD(P)-binding domain"/>
    <property type="match status" value="2"/>
</dbReference>
<accession>A0A9X4RKQ3</accession>
<name>A0A9X4RKQ3_9CYAN</name>
<dbReference type="InterPro" id="IPR007867">
    <property type="entry name" value="GMC_OxRtase_C"/>
</dbReference>
<organism evidence="7 8">
    <name type="scientific">Pseudanabaena catenata USMAC16</name>
    <dbReference type="NCBI Taxonomy" id="1855837"/>
    <lineage>
        <taxon>Bacteria</taxon>
        <taxon>Bacillati</taxon>
        <taxon>Cyanobacteriota</taxon>
        <taxon>Cyanophyceae</taxon>
        <taxon>Pseudanabaenales</taxon>
        <taxon>Pseudanabaenaceae</taxon>
        <taxon>Pseudanabaena</taxon>
    </lineage>
</organism>
<keyword evidence="4" id="KW-0274">FAD</keyword>
<comment type="caution">
    <text evidence="7">The sequence shown here is derived from an EMBL/GenBank/DDBJ whole genome shotgun (WGS) entry which is preliminary data.</text>
</comment>
<evidence type="ECO:0000313" key="8">
    <source>
        <dbReference type="Proteomes" id="UP001152872"/>
    </source>
</evidence>
<evidence type="ECO:0000259" key="6">
    <source>
        <dbReference type="Pfam" id="PF05199"/>
    </source>
</evidence>
<dbReference type="EMBL" id="VBTY01000033">
    <property type="protein sequence ID" value="MDG3494114.1"/>
    <property type="molecule type" value="Genomic_DNA"/>
</dbReference>
<dbReference type="PANTHER" id="PTHR42784">
    <property type="entry name" value="PYRANOSE 2-OXIDASE"/>
    <property type="match status" value="1"/>
</dbReference>
<dbReference type="Pfam" id="PF13450">
    <property type="entry name" value="NAD_binding_8"/>
    <property type="match status" value="1"/>
</dbReference>
<reference evidence="7" key="1">
    <citation type="submission" date="2019-05" db="EMBL/GenBank/DDBJ databases">
        <title>Whole genome sequencing of Pseudanabaena catenata USMAC16.</title>
        <authorList>
            <person name="Khan Z."/>
            <person name="Omar W.M."/>
            <person name="Convey P."/>
            <person name="Merican F."/>
            <person name="Najimudin N."/>
        </authorList>
    </citation>
    <scope>NUCLEOTIDE SEQUENCE</scope>
    <source>
        <strain evidence="7">USMAC16</strain>
    </source>
</reference>
<comment type="cofactor">
    <cofactor evidence="1">
        <name>FAD</name>
        <dbReference type="ChEBI" id="CHEBI:57692"/>
    </cofactor>
</comment>
<dbReference type="InterPro" id="IPR051473">
    <property type="entry name" value="P2Ox-like"/>
</dbReference>
<dbReference type="SUPFAM" id="SSF51905">
    <property type="entry name" value="FAD/NAD(P)-binding domain"/>
    <property type="match status" value="1"/>
</dbReference>
<gene>
    <name evidence="7" type="ORF">FEV09_06035</name>
</gene>
<keyword evidence="5" id="KW-0560">Oxidoreductase</keyword>
<dbReference type="Pfam" id="PF05199">
    <property type="entry name" value="GMC_oxred_C"/>
    <property type="match status" value="1"/>
</dbReference>
<dbReference type="GO" id="GO:0016614">
    <property type="term" value="F:oxidoreductase activity, acting on CH-OH group of donors"/>
    <property type="evidence" value="ECO:0007669"/>
    <property type="project" value="InterPro"/>
</dbReference>
<keyword evidence="3" id="KW-0285">Flavoprotein</keyword>
<dbReference type="AlphaFoldDB" id="A0A9X4RKQ3"/>
<keyword evidence="8" id="KW-1185">Reference proteome</keyword>
<dbReference type="InterPro" id="IPR036188">
    <property type="entry name" value="FAD/NAD-bd_sf"/>
</dbReference>
<feature type="domain" description="Glucose-methanol-choline oxidoreductase C-terminal" evidence="6">
    <location>
        <begin position="463"/>
        <end position="591"/>
    </location>
</feature>
<sequence length="606" mass="67358">MSKNQTFVKSVDCQTVSETVYDAVIVGSGVAGAIVAKQLSEQGKRILIIEATPSKDLSIAGFQSYVDHFYSATAKDANSPYPSNPNALSPNNIDDYFQELGPMKLGGSYTRITGGTTMHWEAKTPRMLPEDFQLYSRYGQGLDWPITYEELMPYYRKAEYEIGVCGDVKEQESLGVIFDEGYVFPMEKLPPSYLDEKVREKIDGTKVELAGETLTLGLTTFPQGRNGVPNPNYDRGNVFVPDGVTSEEPIEYGERCQGNANCVPICPVQAKYDARRTLGKAFQTGRVEMLNQSVAFRVETNPENGRVVGIHYKHYEDPDSPQHTTGVAKGSLFVLATNAVENARLMLASELPSTSGLMGCHLMDHPFLLAWGLMPEVTGTMRGPLCTSGIGTFRKGAFRHQQSAFAMDIHNDGWGWATGSPYTEVVDAVDNKNKYGQELRQTLISRISRQLLLAFMCELPADRSNRVTIDPQFKDQLGNYRPVISFNISDYCLKTFAYARYISRLIFQRLGVEDYTHYDKSDPQYFTYAGEGYFYKGGNHFSGTHVMGTTKNNSVVNSKLRSWDHENLYLVGAGSMPSIGSSNTTLTLAALSFLASEEMLKDLETK</sequence>